<organism evidence="4 5">
    <name type="scientific">Cloacibacillus porcorum</name>
    <dbReference type="NCBI Taxonomy" id="1197717"/>
    <lineage>
        <taxon>Bacteria</taxon>
        <taxon>Thermotogati</taxon>
        <taxon>Synergistota</taxon>
        <taxon>Synergistia</taxon>
        <taxon>Synergistales</taxon>
        <taxon>Synergistaceae</taxon>
        <taxon>Cloacibacillus</taxon>
    </lineage>
</organism>
<keyword evidence="2" id="KW-0479">Metal-binding</keyword>
<feature type="binding site" evidence="2">
    <location>
        <position position="184"/>
    </location>
    <ligand>
        <name>Zn(2+)</name>
        <dbReference type="ChEBI" id="CHEBI:29105"/>
    </ligand>
</feature>
<reference evidence="4" key="1">
    <citation type="submission" date="2016-08" db="EMBL/GenBank/DDBJ databases">
        <title>Complete genome of Cloacibacillus porcorum.</title>
        <authorList>
            <person name="Looft T."/>
            <person name="Bayles D.O."/>
            <person name="Alt D.P."/>
        </authorList>
    </citation>
    <scope>NUCLEOTIDE SEQUENCE [LARGE SCALE GENOMIC DNA]</scope>
    <source>
        <strain evidence="4">CL-84</strain>
    </source>
</reference>
<evidence type="ECO:0000313" key="5">
    <source>
        <dbReference type="Proteomes" id="UP000093044"/>
    </source>
</evidence>
<dbReference type="PROSITE" id="PS50305">
    <property type="entry name" value="SIRTUIN"/>
    <property type="match status" value="1"/>
</dbReference>
<name>A0A1B2I190_9BACT</name>
<dbReference type="SUPFAM" id="SSF52467">
    <property type="entry name" value="DHS-like NAD/FAD-binding domain"/>
    <property type="match status" value="1"/>
</dbReference>
<gene>
    <name evidence="4" type="ORF">BED41_00640</name>
</gene>
<feature type="domain" description="Deacetylase sirtuin-type" evidence="3">
    <location>
        <begin position="12"/>
        <end position="297"/>
    </location>
</feature>
<comment type="caution">
    <text evidence="2">Lacks conserved residue(s) required for the propagation of feature annotation.</text>
</comment>
<accession>A0A1B2I190</accession>
<evidence type="ECO:0000256" key="1">
    <source>
        <dbReference type="ARBA" id="ARBA00023027"/>
    </source>
</evidence>
<dbReference type="STRING" id="1197717.BED41_00640"/>
<evidence type="ECO:0000256" key="2">
    <source>
        <dbReference type="PROSITE-ProRule" id="PRU00236"/>
    </source>
</evidence>
<dbReference type="OrthoDB" id="394960at2"/>
<dbReference type="AlphaFoldDB" id="A0A1B2I190"/>
<dbReference type="GeneID" id="83056357"/>
<dbReference type="Proteomes" id="UP000093044">
    <property type="component" value="Chromosome"/>
</dbReference>
<dbReference type="Gene3D" id="3.40.50.1220">
    <property type="entry name" value="TPP-binding domain"/>
    <property type="match status" value="1"/>
</dbReference>
<dbReference type="GO" id="GO:0046872">
    <property type="term" value="F:metal ion binding"/>
    <property type="evidence" value="ECO:0007669"/>
    <property type="project" value="UniProtKB-KW"/>
</dbReference>
<keyword evidence="1" id="KW-0520">NAD</keyword>
<dbReference type="KEGG" id="cpor:BED41_00640"/>
<dbReference type="RefSeq" id="WP_066741756.1">
    <property type="nucleotide sequence ID" value="NZ_CP016757.1"/>
</dbReference>
<keyword evidence="5" id="KW-1185">Reference proteome</keyword>
<evidence type="ECO:0000259" key="3">
    <source>
        <dbReference type="PROSITE" id="PS50305"/>
    </source>
</evidence>
<dbReference type="EMBL" id="CP016757">
    <property type="protein sequence ID" value="ANZ43738.1"/>
    <property type="molecule type" value="Genomic_DNA"/>
</dbReference>
<protein>
    <submittedName>
        <fullName evidence="4">Sir2 silent information regulator family NAD-dependent deacetylase</fullName>
    </submittedName>
</protein>
<keyword evidence="2" id="KW-0862">Zinc</keyword>
<feature type="binding site" evidence="2">
    <location>
        <position position="153"/>
    </location>
    <ligand>
        <name>Zn(2+)</name>
        <dbReference type="ChEBI" id="CHEBI:29105"/>
    </ligand>
</feature>
<dbReference type="InterPro" id="IPR029035">
    <property type="entry name" value="DHS-like_NAD/FAD-binding_dom"/>
</dbReference>
<feature type="binding site" evidence="2">
    <location>
        <position position="187"/>
    </location>
    <ligand>
        <name>Zn(2+)</name>
        <dbReference type="ChEBI" id="CHEBI:29105"/>
    </ligand>
</feature>
<sequence length="297" mass="33277">MYSRISTVRYTRDCCAEPVERLKEALAGAEAVLVGAGAGFSASAGLVYTGPRFEENFADFIAVYGFADMYSAGFHRYSSLEEHWAYWSRHIYLNRYAQPVGRPYLELLELLRGRDYFVLTTNVDHQFPRAGFEEERLFRTQGDYGLWQCSVPCHDKTYGNEAAVRRMVAEQRDMRVPAELVPYCPRCGAPMCMNLRVDGSFVEDAGWHVAKARYLAFLRRTEGSRLLFLELGVGGNTPGIIKYPFWRMTAANPHALYICVNSGEAFAPKELGERALCIDCDIAPLFAAAVGRAAGEA</sequence>
<proteinExistence type="predicted"/>
<feature type="binding site" evidence="2">
    <location>
        <position position="149"/>
    </location>
    <ligand>
        <name>Zn(2+)</name>
        <dbReference type="ChEBI" id="CHEBI:29105"/>
    </ligand>
</feature>
<evidence type="ECO:0000313" key="4">
    <source>
        <dbReference type="EMBL" id="ANZ43738.1"/>
    </source>
</evidence>
<dbReference type="InterPro" id="IPR026590">
    <property type="entry name" value="Ssirtuin_cat_dom"/>
</dbReference>